<dbReference type="RefSeq" id="XP_033239889.1">
    <property type="nucleotide sequence ID" value="XM_033383998.1"/>
</dbReference>
<gene>
    <name evidence="2 3 4" type="primary">LOC117184890</name>
</gene>
<organism evidence="1 2">
    <name type="scientific">Drosophila pseudoobscura pseudoobscura</name>
    <name type="common">Fruit fly</name>
    <dbReference type="NCBI Taxonomy" id="46245"/>
    <lineage>
        <taxon>Eukaryota</taxon>
        <taxon>Metazoa</taxon>
        <taxon>Ecdysozoa</taxon>
        <taxon>Arthropoda</taxon>
        <taxon>Hexapoda</taxon>
        <taxon>Insecta</taxon>
        <taxon>Pterygota</taxon>
        <taxon>Neoptera</taxon>
        <taxon>Endopterygota</taxon>
        <taxon>Diptera</taxon>
        <taxon>Brachycera</taxon>
        <taxon>Muscomorpha</taxon>
        <taxon>Ephydroidea</taxon>
        <taxon>Drosophilidae</taxon>
        <taxon>Drosophila</taxon>
        <taxon>Sophophora</taxon>
    </lineage>
</organism>
<evidence type="ECO:0000313" key="3">
    <source>
        <dbReference type="RefSeq" id="XP_033239888.1"/>
    </source>
</evidence>
<evidence type="ECO:0000313" key="1">
    <source>
        <dbReference type="Proteomes" id="UP000001819"/>
    </source>
</evidence>
<accession>A0A6I8W9D6</accession>
<dbReference type="RefSeq" id="XP_033239888.1">
    <property type="nucleotide sequence ID" value="XM_033383997.1"/>
</dbReference>
<sequence>MLSRDPEVPHIQKLIEFEASVYKPCKLDLLKKLRYRTVREMRIMLNGEAPSLSWPSSEALGWKRCLPPCPRILKSLDPNPFDGDGFLEVRRSAMRNFKNYFDLGASRAGKVQAGRKDAQ</sequence>
<keyword evidence="1" id="KW-1185">Reference proteome</keyword>
<name>A0A6I8W9D6_DROPS</name>
<protein>
    <submittedName>
        <fullName evidence="2 3">Uncharacterized protein</fullName>
    </submittedName>
</protein>
<evidence type="ECO:0000313" key="4">
    <source>
        <dbReference type="RefSeq" id="XP_033239889.1"/>
    </source>
</evidence>
<evidence type="ECO:0000313" key="2">
    <source>
        <dbReference type="RefSeq" id="XP_033239887.1"/>
    </source>
</evidence>
<dbReference type="KEGG" id="dpo:117184890"/>
<dbReference type="AlphaFoldDB" id="A0A6I8W9D6"/>
<dbReference type="RefSeq" id="XP_033239887.1">
    <property type="nucleotide sequence ID" value="XM_033383996.1"/>
</dbReference>
<dbReference type="Proteomes" id="UP000001819">
    <property type="component" value="Chromosome X"/>
</dbReference>
<reference evidence="2 3" key="1">
    <citation type="submission" date="2025-04" db="UniProtKB">
        <authorList>
            <consortium name="RefSeq"/>
        </authorList>
    </citation>
    <scope>IDENTIFICATION</scope>
    <source>
        <strain evidence="2 3">MV-25-SWS-2005</strain>
        <tissue evidence="2 3">Whole body</tissue>
    </source>
</reference>
<proteinExistence type="predicted"/>